<sequence length="75" mass="8867">MVDRFIDRISTYNERLRTVGFKFYKLDEELVKCVEVKSLGEQAFVLTVHCCVAVRAKEYVGFRENCIYFAELDFD</sequence>
<dbReference type="EMBL" id="BTGU01000002">
    <property type="protein sequence ID" value="GMN29152.1"/>
    <property type="molecule type" value="Genomic_DNA"/>
</dbReference>
<comment type="caution">
    <text evidence="2">The sequence shown here is derived from an EMBL/GenBank/DDBJ whole genome shotgun (WGS) entry which is preliminary data.</text>
</comment>
<dbReference type="InterPro" id="IPR005174">
    <property type="entry name" value="KIB1-4_b-propeller"/>
</dbReference>
<feature type="domain" description="KIB1-4 beta-propeller" evidence="1">
    <location>
        <begin position="2"/>
        <end position="71"/>
    </location>
</feature>
<dbReference type="Pfam" id="PF03478">
    <property type="entry name" value="Beta-prop_KIB1-4"/>
    <property type="match status" value="1"/>
</dbReference>
<dbReference type="Proteomes" id="UP001187192">
    <property type="component" value="Unassembled WGS sequence"/>
</dbReference>
<name>A0AA87Z3Q8_FICCA</name>
<proteinExistence type="predicted"/>
<accession>A0AA87Z3Q8</accession>
<dbReference type="PANTHER" id="PTHR47123:SF25">
    <property type="entry name" value="F-BOX PROTEIN"/>
    <property type="match status" value="1"/>
</dbReference>
<reference evidence="2" key="1">
    <citation type="submission" date="2023-07" db="EMBL/GenBank/DDBJ databases">
        <title>draft genome sequence of fig (Ficus carica).</title>
        <authorList>
            <person name="Takahashi T."/>
            <person name="Nishimura K."/>
        </authorList>
    </citation>
    <scope>NUCLEOTIDE SEQUENCE</scope>
</reference>
<gene>
    <name evidence="2" type="ORF">TIFTF001_002320</name>
</gene>
<evidence type="ECO:0000259" key="1">
    <source>
        <dbReference type="Pfam" id="PF03478"/>
    </source>
</evidence>
<dbReference type="PANTHER" id="PTHR47123">
    <property type="entry name" value="F-BOX PROTEIN SKIP23"/>
    <property type="match status" value="1"/>
</dbReference>
<evidence type="ECO:0000313" key="2">
    <source>
        <dbReference type="EMBL" id="GMN29152.1"/>
    </source>
</evidence>
<dbReference type="AlphaFoldDB" id="A0AA87Z3Q8"/>
<organism evidence="2 3">
    <name type="scientific">Ficus carica</name>
    <name type="common">Common fig</name>
    <dbReference type="NCBI Taxonomy" id="3494"/>
    <lineage>
        <taxon>Eukaryota</taxon>
        <taxon>Viridiplantae</taxon>
        <taxon>Streptophyta</taxon>
        <taxon>Embryophyta</taxon>
        <taxon>Tracheophyta</taxon>
        <taxon>Spermatophyta</taxon>
        <taxon>Magnoliopsida</taxon>
        <taxon>eudicotyledons</taxon>
        <taxon>Gunneridae</taxon>
        <taxon>Pentapetalae</taxon>
        <taxon>rosids</taxon>
        <taxon>fabids</taxon>
        <taxon>Rosales</taxon>
        <taxon>Moraceae</taxon>
        <taxon>Ficeae</taxon>
        <taxon>Ficus</taxon>
    </lineage>
</organism>
<evidence type="ECO:0000313" key="3">
    <source>
        <dbReference type="Proteomes" id="UP001187192"/>
    </source>
</evidence>
<keyword evidence="3" id="KW-1185">Reference proteome</keyword>
<protein>
    <recommendedName>
        <fullName evidence="1">KIB1-4 beta-propeller domain-containing protein</fullName>
    </recommendedName>
</protein>
<dbReference type="InterPro" id="IPR051304">
    <property type="entry name" value="SCF_F-box_domain"/>
</dbReference>